<keyword evidence="2" id="KW-1185">Reference proteome</keyword>
<evidence type="ECO:0008006" key="3">
    <source>
        <dbReference type="Google" id="ProtNLM"/>
    </source>
</evidence>
<accession>A0A2U8QV30</accession>
<evidence type="ECO:0000313" key="1">
    <source>
        <dbReference type="EMBL" id="AWM13736.1"/>
    </source>
</evidence>
<dbReference type="EMBL" id="CP029463">
    <property type="protein sequence ID" value="AWM13736.1"/>
    <property type="molecule type" value="Genomic_DNA"/>
</dbReference>
<organism evidence="1 2">
    <name type="scientific">Flavobacterium sediminis</name>
    <dbReference type="NCBI Taxonomy" id="2201181"/>
    <lineage>
        <taxon>Bacteria</taxon>
        <taxon>Pseudomonadati</taxon>
        <taxon>Bacteroidota</taxon>
        <taxon>Flavobacteriia</taxon>
        <taxon>Flavobacteriales</taxon>
        <taxon>Flavobacteriaceae</taxon>
        <taxon>Flavobacterium</taxon>
    </lineage>
</organism>
<dbReference type="KEGG" id="fse:DI487_07575"/>
<gene>
    <name evidence="1" type="ORF">DI487_07575</name>
</gene>
<dbReference type="AlphaFoldDB" id="A0A2U8QV30"/>
<dbReference type="RefSeq" id="WP_109569104.1">
    <property type="nucleotide sequence ID" value="NZ_CP029463.1"/>
</dbReference>
<protein>
    <recommendedName>
        <fullName evidence="3">DUF2116 family Zn-ribbon domain-containing protein</fullName>
    </recommendedName>
</protein>
<reference evidence="1 2" key="1">
    <citation type="submission" date="2018-05" db="EMBL/GenBank/DDBJ databases">
        <title>Flavobacterium sp. MEBiC07310.</title>
        <authorList>
            <person name="Baek K."/>
        </authorList>
    </citation>
    <scope>NUCLEOTIDE SEQUENCE [LARGE SCALE GENOMIC DNA]</scope>
    <source>
        <strain evidence="1 2">MEBiC07310</strain>
    </source>
</reference>
<name>A0A2U8QV30_9FLAO</name>
<evidence type="ECO:0000313" key="2">
    <source>
        <dbReference type="Proteomes" id="UP000245429"/>
    </source>
</evidence>
<dbReference type="Proteomes" id="UP000245429">
    <property type="component" value="Chromosome"/>
</dbReference>
<dbReference type="OrthoDB" id="5187906at2"/>
<sequence length="116" mass="13748">MSKTCLECGEKIVGREDKKFCSDSCRNAYNNKMNKDHNNLMRNINNKLRKNYRILNELNPDGKTKISRTKLLSKGFDFEFMTSIYHTKNGNTYYFLYDQGYMTIENDQYVLVKKDS</sequence>
<proteinExistence type="predicted"/>